<name>A0A2P7BB63_9HYPH</name>
<protein>
    <submittedName>
        <fullName evidence="2">Glycosyl transferase</fullName>
    </submittedName>
</protein>
<dbReference type="GO" id="GO:0016757">
    <property type="term" value="F:glycosyltransferase activity"/>
    <property type="evidence" value="ECO:0007669"/>
    <property type="project" value="UniProtKB-ARBA"/>
</dbReference>
<dbReference type="SUPFAM" id="SSF53756">
    <property type="entry name" value="UDP-Glycosyltransferase/glycogen phosphorylase"/>
    <property type="match status" value="1"/>
</dbReference>
<dbReference type="CDD" id="cd03801">
    <property type="entry name" value="GT4_PimA-like"/>
    <property type="match status" value="1"/>
</dbReference>
<feature type="domain" description="Glycosyltransferase subfamily 4-like N-terminal" evidence="1">
    <location>
        <begin position="17"/>
        <end position="188"/>
    </location>
</feature>
<dbReference type="EMBL" id="PGGM01000006">
    <property type="protein sequence ID" value="PSH63659.1"/>
    <property type="molecule type" value="Genomic_DNA"/>
</dbReference>
<accession>A0A2P7BB63</accession>
<organism evidence="2 3">
    <name type="scientific">Phyllobacterium sophorae</name>
    <dbReference type="NCBI Taxonomy" id="1520277"/>
    <lineage>
        <taxon>Bacteria</taxon>
        <taxon>Pseudomonadati</taxon>
        <taxon>Pseudomonadota</taxon>
        <taxon>Alphaproteobacteria</taxon>
        <taxon>Hyphomicrobiales</taxon>
        <taxon>Phyllobacteriaceae</taxon>
        <taxon>Phyllobacterium</taxon>
    </lineage>
</organism>
<sequence length="378" mass="40998">MPDSHSLRIVHCFRAPVGGIFRHVRDLIDAQVAAGHKVGIICDASSGGDFEESMLGEMRGKLELGLERIAMQRQIGPGDAVAAIRTYKIIKKSRPDVLHGHGAKGGTYARLFGSLLRASGSRVARFYSPHGGSLHFDLATLQGRFIFCVERLMERMTDRIIFVSKFEQGVYARKVGEPRCGHALIYNGLANREFEPVTPGPDAADFLFIGEMRALKGPDIFIDALTRGSAMSGRALTAVMVGDGIDRNHLIEQAQAGQMSGNIRFLMPMKAREAFRLAKVVVIPSRAEALPYIVLEALAAGRPVIASQIGGIPEILGEASPALVKPEAESLSGGMVTAINDLEGFQQLLPGTQVLRQKFSVENMAMRLEAEYFAALGR</sequence>
<dbReference type="Proteomes" id="UP000241764">
    <property type="component" value="Unassembled WGS sequence"/>
</dbReference>
<proteinExistence type="predicted"/>
<evidence type="ECO:0000313" key="2">
    <source>
        <dbReference type="EMBL" id="PSH63659.1"/>
    </source>
</evidence>
<dbReference type="PANTHER" id="PTHR45871">
    <property type="entry name" value="N-ACETYLGLUCOSAMINYL-PHOSPHATIDYLINOSITOL BIOSYNTHETIC PROTEIN"/>
    <property type="match status" value="1"/>
</dbReference>
<reference evidence="3" key="1">
    <citation type="submission" date="2017-11" db="EMBL/GenBank/DDBJ databases">
        <authorList>
            <person name="Kuznetsova I."/>
            <person name="Sazanova A."/>
            <person name="Chirak E."/>
            <person name="Safronova V."/>
            <person name="Willems A."/>
        </authorList>
    </citation>
    <scope>NUCLEOTIDE SEQUENCE [LARGE SCALE GENOMIC DNA]</scope>
    <source>
        <strain evidence="3">CCBAU 03422</strain>
    </source>
</reference>
<keyword evidence="2" id="KW-0808">Transferase</keyword>
<dbReference type="InterPro" id="IPR028098">
    <property type="entry name" value="Glyco_trans_4-like_N"/>
</dbReference>
<keyword evidence="3" id="KW-1185">Reference proteome</keyword>
<comment type="caution">
    <text evidence="2">The sequence shown here is derived from an EMBL/GenBank/DDBJ whole genome shotgun (WGS) entry which is preliminary data.</text>
</comment>
<dbReference type="RefSeq" id="WP_106664938.1">
    <property type="nucleotide sequence ID" value="NZ_PGGM01000006.1"/>
</dbReference>
<dbReference type="Pfam" id="PF13692">
    <property type="entry name" value="Glyco_trans_1_4"/>
    <property type="match status" value="1"/>
</dbReference>
<dbReference type="Gene3D" id="3.40.50.2000">
    <property type="entry name" value="Glycogen Phosphorylase B"/>
    <property type="match status" value="2"/>
</dbReference>
<gene>
    <name evidence="2" type="ORF">CU103_15535</name>
</gene>
<evidence type="ECO:0000259" key="1">
    <source>
        <dbReference type="Pfam" id="PF13439"/>
    </source>
</evidence>
<dbReference type="OrthoDB" id="9806708at2"/>
<evidence type="ECO:0000313" key="3">
    <source>
        <dbReference type="Proteomes" id="UP000241764"/>
    </source>
</evidence>
<dbReference type="AlphaFoldDB" id="A0A2P7BB63"/>
<dbReference type="Pfam" id="PF13439">
    <property type="entry name" value="Glyco_transf_4"/>
    <property type="match status" value="1"/>
</dbReference>
<dbReference type="PANTHER" id="PTHR45871:SF1">
    <property type="entry name" value="PHOSPHATIDYLINOSITOL N-ACETYLGLUCOSAMINYLTRANSFERASE SUBUNIT A"/>
    <property type="match status" value="1"/>
</dbReference>